<evidence type="ECO:0000259" key="3">
    <source>
        <dbReference type="Pfam" id="PF16344"/>
    </source>
</evidence>
<name>A0A1W1ZZE7_9SPHI</name>
<sequence>MVVIADKHPFMTMKKDIAEEILLKYKNGEANAEEQSQVERWLLYGADEELDLSDKELLDDLVSLRERMGFSKSKQRSLRSLRSPRSYVLWKGIAAAVAVLLTVALGIILYPKKIRYNEPQLAIDKPAATNSARLALSNGTEIELDKVVGKIAKESGIEITNDQDGNLVYNLTGHGDIKHDPLAFNTIKTPRGGHYRLILPDGSKVWLNAESSLRFPVSFSGTTRRVELKGEGYFEVSKSRKKFEVATGNISVEVLGTHFNINAYDNAEQHTVSLLEGRVNVRQGKFNRILKPGEQALLTEVGHEINVRTDIDTEAVTAWKNGVFQFNNTELKDIMHELERWYDVDVNENNIPRKKFNGTISRDVKLSEVLAMIELTSNLHFKIEGRSIIMK</sequence>
<dbReference type="InterPro" id="IPR012373">
    <property type="entry name" value="Ferrdict_sens_TM"/>
</dbReference>
<dbReference type="Gene3D" id="2.60.120.1440">
    <property type="match status" value="1"/>
</dbReference>
<dbReference type="EMBL" id="FWYB01000001">
    <property type="protein sequence ID" value="SMC53859.1"/>
    <property type="molecule type" value="Genomic_DNA"/>
</dbReference>
<dbReference type="Gene3D" id="3.55.50.30">
    <property type="match status" value="1"/>
</dbReference>
<protein>
    <submittedName>
        <fullName evidence="4">FecR family protein</fullName>
    </submittedName>
</protein>
<dbReference type="InterPro" id="IPR006860">
    <property type="entry name" value="FecR"/>
</dbReference>
<feature type="transmembrane region" description="Helical" evidence="1">
    <location>
        <begin position="88"/>
        <end position="110"/>
    </location>
</feature>
<dbReference type="AlphaFoldDB" id="A0A1W1ZZE7"/>
<dbReference type="STRING" id="475255.SAMN04488101_101193"/>
<keyword evidence="1" id="KW-0472">Membrane</keyword>
<evidence type="ECO:0000313" key="5">
    <source>
        <dbReference type="Proteomes" id="UP000192678"/>
    </source>
</evidence>
<reference evidence="4 5" key="1">
    <citation type="submission" date="2017-04" db="EMBL/GenBank/DDBJ databases">
        <authorList>
            <person name="Afonso C.L."/>
            <person name="Miller P.J."/>
            <person name="Scott M.A."/>
            <person name="Spackman E."/>
            <person name="Goraichik I."/>
            <person name="Dimitrov K.M."/>
            <person name="Suarez D.L."/>
            <person name="Swayne D.E."/>
        </authorList>
    </citation>
    <scope>NUCLEOTIDE SEQUENCE [LARGE SCALE GENOMIC DNA]</scope>
    <source>
        <strain evidence="4 5">DSM 19625</strain>
    </source>
</reference>
<feature type="domain" description="FecR protein" evidence="2">
    <location>
        <begin position="186"/>
        <end position="280"/>
    </location>
</feature>
<keyword evidence="1" id="KW-0812">Transmembrane</keyword>
<feature type="domain" description="Protein FecR C-terminal" evidence="3">
    <location>
        <begin position="324"/>
        <end position="389"/>
    </location>
</feature>
<evidence type="ECO:0000313" key="4">
    <source>
        <dbReference type="EMBL" id="SMC53859.1"/>
    </source>
</evidence>
<dbReference type="PANTHER" id="PTHR30273">
    <property type="entry name" value="PERIPLASMIC SIGNAL SENSOR AND SIGMA FACTOR ACTIVATOR FECR-RELATED"/>
    <property type="match status" value="1"/>
</dbReference>
<dbReference type="Pfam" id="PF04773">
    <property type="entry name" value="FecR"/>
    <property type="match status" value="1"/>
</dbReference>
<dbReference type="GO" id="GO:0016989">
    <property type="term" value="F:sigma factor antagonist activity"/>
    <property type="evidence" value="ECO:0007669"/>
    <property type="project" value="TreeGrafter"/>
</dbReference>
<dbReference type="Pfam" id="PF16344">
    <property type="entry name" value="FecR_C"/>
    <property type="match status" value="1"/>
</dbReference>
<organism evidence="4 5">
    <name type="scientific">Pedobacter nyackensis</name>
    <dbReference type="NCBI Taxonomy" id="475255"/>
    <lineage>
        <taxon>Bacteria</taxon>
        <taxon>Pseudomonadati</taxon>
        <taxon>Bacteroidota</taxon>
        <taxon>Sphingobacteriia</taxon>
        <taxon>Sphingobacteriales</taxon>
        <taxon>Sphingobacteriaceae</taxon>
        <taxon>Pedobacter</taxon>
    </lineage>
</organism>
<accession>A0A1W1ZZE7</accession>
<dbReference type="InterPro" id="IPR032508">
    <property type="entry name" value="FecR_C"/>
</dbReference>
<keyword evidence="5" id="KW-1185">Reference proteome</keyword>
<keyword evidence="1" id="KW-1133">Transmembrane helix</keyword>
<dbReference type="PANTHER" id="PTHR30273:SF2">
    <property type="entry name" value="PROTEIN FECR"/>
    <property type="match status" value="1"/>
</dbReference>
<dbReference type="Proteomes" id="UP000192678">
    <property type="component" value="Unassembled WGS sequence"/>
</dbReference>
<evidence type="ECO:0000259" key="2">
    <source>
        <dbReference type="Pfam" id="PF04773"/>
    </source>
</evidence>
<evidence type="ECO:0000256" key="1">
    <source>
        <dbReference type="SAM" id="Phobius"/>
    </source>
</evidence>
<gene>
    <name evidence="4" type="ORF">SAMN04488101_101193</name>
</gene>
<proteinExistence type="predicted"/>